<evidence type="ECO:0000313" key="2">
    <source>
        <dbReference type="Proteomes" id="UP001168877"/>
    </source>
</evidence>
<dbReference type="PANTHER" id="PTHR33698">
    <property type="entry name" value="NUCLEAR TRANSPORT FACTOR 2 (NTF2)-LIKE PROTEIN"/>
    <property type="match status" value="1"/>
</dbReference>
<dbReference type="SUPFAM" id="SSF54427">
    <property type="entry name" value="NTF2-like"/>
    <property type="match status" value="1"/>
</dbReference>
<sequence>MISSISLSASASINCNRLISNSLHITSQSSNFNEFPVHKKNPHKTCYGFCYSPSPQFSLIVQPPIQNSSPSRHRGCSLVAFDGKSSSSGDQEAGRALETVLKFYSAIKNKNISELSDVIGDECRCVCNFFSFFQPFQGKKQVVDFLSFLIRSLGNNIEFVVKPTWHDGMNVGVAWRLGLALLITSFSEMLMNQMYFYLSTISSIFEEGFSYIFTYKCAEWKNKNVPLGKGFSFYICQIYQGKVFIRNVEMFMEPLLHIEPFRLVRSLKLSI</sequence>
<dbReference type="Proteomes" id="UP001168877">
    <property type="component" value="Unassembled WGS sequence"/>
</dbReference>
<reference evidence="1" key="2">
    <citation type="submission" date="2023-06" db="EMBL/GenBank/DDBJ databases">
        <authorList>
            <person name="Swenson N.G."/>
            <person name="Wegrzyn J.L."/>
            <person name="Mcevoy S.L."/>
        </authorList>
    </citation>
    <scope>NUCLEOTIDE SEQUENCE</scope>
    <source>
        <strain evidence="1">NS2018</strain>
        <tissue evidence="1">Leaf</tissue>
    </source>
</reference>
<evidence type="ECO:0000313" key="1">
    <source>
        <dbReference type="EMBL" id="KAK0597181.1"/>
    </source>
</evidence>
<dbReference type="AlphaFoldDB" id="A0AA39SFX7"/>
<dbReference type="PANTHER" id="PTHR33698:SF6">
    <property type="entry name" value="TRANSMEMBRANE PROTEIN"/>
    <property type="match status" value="1"/>
</dbReference>
<comment type="caution">
    <text evidence="1">The sequence shown here is derived from an EMBL/GenBank/DDBJ whole genome shotgun (WGS) entry which is preliminary data.</text>
</comment>
<reference evidence="1" key="1">
    <citation type="journal article" date="2022" name="Plant J.">
        <title>Strategies of tolerance reflected in two North American maple genomes.</title>
        <authorList>
            <person name="McEvoy S.L."/>
            <person name="Sezen U.U."/>
            <person name="Trouern-Trend A."/>
            <person name="McMahon S.M."/>
            <person name="Schaberg P.G."/>
            <person name="Yang J."/>
            <person name="Wegrzyn J.L."/>
            <person name="Swenson N.G."/>
        </authorList>
    </citation>
    <scope>NUCLEOTIDE SEQUENCE</scope>
    <source>
        <strain evidence="1">NS2018</strain>
    </source>
</reference>
<protein>
    <submittedName>
        <fullName evidence="1">Uncharacterized protein</fullName>
    </submittedName>
</protein>
<dbReference type="InterPro" id="IPR032710">
    <property type="entry name" value="NTF2-like_dom_sf"/>
</dbReference>
<gene>
    <name evidence="1" type="ORF">LWI29_022667</name>
</gene>
<dbReference type="EMBL" id="JAUESC010000004">
    <property type="protein sequence ID" value="KAK0597181.1"/>
    <property type="molecule type" value="Genomic_DNA"/>
</dbReference>
<organism evidence="1 2">
    <name type="scientific">Acer saccharum</name>
    <name type="common">Sugar maple</name>
    <dbReference type="NCBI Taxonomy" id="4024"/>
    <lineage>
        <taxon>Eukaryota</taxon>
        <taxon>Viridiplantae</taxon>
        <taxon>Streptophyta</taxon>
        <taxon>Embryophyta</taxon>
        <taxon>Tracheophyta</taxon>
        <taxon>Spermatophyta</taxon>
        <taxon>Magnoliopsida</taxon>
        <taxon>eudicotyledons</taxon>
        <taxon>Gunneridae</taxon>
        <taxon>Pentapetalae</taxon>
        <taxon>rosids</taxon>
        <taxon>malvids</taxon>
        <taxon>Sapindales</taxon>
        <taxon>Sapindaceae</taxon>
        <taxon>Hippocastanoideae</taxon>
        <taxon>Acereae</taxon>
        <taxon>Acer</taxon>
    </lineage>
</organism>
<name>A0AA39SFX7_ACESA</name>
<proteinExistence type="predicted"/>
<keyword evidence="2" id="KW-1185">Reference proteome</keyword>
<accession>A0AA39SFX7</accession>